<sequence>MMGFLGNLLHHQTTMAVNKDTTMVITREEVATLSLDIEEMGLTTIGIMIGLVTLVSELINNLNARYVREEYTLLQIVSSEILKVLHRDITLNVKFVAKEGTLL</sequence>
<comment type="caution">
    <text evidence="2">The sequence shown here is derived from an EMBL/GenBank/DDBJ whole genome shotgun (WGS) entry which is preliminary data.</text>
</comment>
<keyword evidence="1" id="KW-0472">Membrane</keyword>
<evidence type="ECO:0000313" key="2">
    <source>
        <dbReference type="EMBL" id="KAB2602748.1"/>
    </source>
</evidence>
<evidence type="ECO:0000256" key="1">
    <source>
        <dbReference type="SAM" id="Phobius"/>
    </source>
</evidence>
<dbReference type="AlphaFoldDB" id="A0A5N5FHX5"/>
<keyword evidence="3" id="KW-1185">Reference proteome</keyword>
<reference evidence="2 3" key="1">
    <citation type="submission" date="2019-09" db="EMBL/GenBank/DDBJ databases">
        <authorList>
            <person name="Ou C."/>
        </authorList>
    </citation>
    <scope>NUCLEOTIDE SEQUENCE [LARGE SCALE GENOMIC DNA]</scope>
    <source>
        <strain evidence="2">S2</strain>
        <tissue evidence="2">Leaf</tissue>
    </source>
</reference>
<name>A0A5N5FHX5_9ROSA</name>
<protein>
    <submittedName>
        <fullName evidence="2">Uncharacterized protein</fullName>
    </submittedName>
</protein>
<feature type="transmembrane region" description="Helical" evidence="1">
    <location>
        <begin position="40"/>
        <end position="59"/>
    </location>
</feature>
<dbReference type="Proteomes" id="UP000327157">
    <property type="component" value="Chromosome 10"/>
</dbReference>
<dbReference type="EMBL" id="SMOL01000695">
    <property type="protein sequence ID" value="KAB2602748.1"/>
    <property type="molecule type" value="Genomic_DNA"/>
</dbReference>
<reference evidence="3" key="2">
    <citation type="submission" date="2019-10" db="EMBL/GenBank/DDBJ databases">
        <title>A de novo genome assembly of a pear dwarfing rootstock.</title>
        <authorList>
            <person name="Wang F."/>
            <person name="Wang J."/>
            <person name="Li S."/>
            <person name="Zhang Y."/>
            <person name="Fang M."/>
            <person name="Ma L."/>
            <person name="Zhao Y."/>
            <person name="Jiang S."/>
        </authorList>
    </citation>
    <scope>NUCLEOTIDE SEQUENCE [LARGE SCALE GENOMIC DNA]</scope>
</reference>
<keyword evidence="1" id="KW-0812">Transmembrane</keyword>
<proteinExistence type="predicted"/>
<evidence type="ECO:0000313" key="3">
    <source>
        <dbReference type="Proteomes" id="UP000327157"/>
    </source>
</evidence>
<keyword evidence="1" id="KW-1133">Transmembrane helix</keyword>
<reference evidence="2 3" key="3">
    <citation type="submission" date="2019-11" db="EMBL/GenBank/DDBJ databases">
        <title>A de novo genome assembly of a pear dwarfing rootstock.</title>
        <authorList>
            <person name="Wang F."/>
            <person name="Wang J."/>
            <person name="Li S."/>
            <person name="Zhang Y."/>
            <person name="Fang M."/>
            <person name="Ma L."/>
            <person name="Zhao Y."/>
            <person name="Jiang S."/>
        </authorList>
    </citation>
    <scope>NUCLEOTIDE SEQUENCE [LARGE SCALE GENOMIC DNA]</scope>
    <source>
        <strain evidence="2">S2</strain>
        <tissue evidence="2">Leaf</tissue>
    </source>
</reference>
<accession>A0A5N5FHX5</accession>
<gene>
    <name evidence="2" type="ORF">D8674_003753</name>
</gene>
<organism evidence="2 3">
    <name type="scientific">Pyrus ussuriensis x Pyrus communis</name>
    <dbReference type="NCBI Taxonomy" id="2448454"/>
    <lineage>
        <taxon>Eukaryota</taxon>
        <taxon>Viridiplantae</taxon>
        <taxon>Streptophyta</taxon>
        <taxon>Embryophyta</taxon>
        <taxon>Tracheophyta</taxon>
        <taxon>Spermatophyta</taxon>
        <taxon>Magnoliopsida</taxon>
        <taxon>eudicotyledons</taxon>
        <taxon>Gunneridae</taxon>
        <taxon>Pentapetalae</taxon>
        <taxon>rosids</taxon>
        <taxon>fabids</taxon>
        <taxon>Rosales</taxon>
        <taxon>Rosaceae</taxon>
        <taxon>Amygdaloideae</taxon>
        <taxon>Maleae</taxon>
        <taxon>Pyrus</taxon>
    </lineage>
</organism>